<evidence type="ECO:0000313" key="1">
    <source>
        <dbReference type="EMBL" id="EEQ39471.1"/>
    </source>
</evidence>
<dbReference type="InParanoid" id="C4Y615"/>
<dbReference type="AlphaFoldDB" id="C4Y615"/>
<reference evidence="1 2" key="1">
    <citation type="journal article" date="2009" name="Nature">
        <title>Evolution of pathogenicity and sexual reproduction in eight Candida genomes.</title>
        <authorList>
            <person name="Butler G."/>
            <person name="Rasmussen M.D."/>
            <person name="Lin M.F."/>
            <person name="Santos M.A."/>
            <person name="Sakthikumar S."/>
            <person name="Munro C.A."/>
            <person name="Rheinbay E."/>
            <person name="Grabherr M."/>
            <person name="Forche A."/>
            <person name="Reedy J.L."/>
            <person name="Agrafioti I."/>
            <person name="Arnaud M.B."/>
            <person name="Bates S."/>
            <person name="Brown A.J."/>
            <person name="Brunke S."/>
            <person name="Costanzo M.C."/>
            <person name="Fitzpatrick D.A."/>
            <person name="de Groot P.W."/>
            <person name="Harris D."/>
            <person name="Hoyer L.L."/>
            <person name="Hube B."/>
            <person name="Klis F.M."/>
            <person name="Kodira C."/>
            <person name="Lennard N."/>
            <person name="Logue M.E."/>
            <person name="Martin R."/>
            <person name="Neiman A.M."/>
            <person name="Nikolaou E."/>
            <person name="Quail M.A."/>
            <person name="Quinn J."/>
            <person name="Santos M.C."/>
            <person name="Schmitzberger F.F."/>
            <person name="Sherlock G."/>
            <person name="Shah P."/>
            <person name="Silverstein K.A."/>
            <person name="Skrzypek M.S."/>
            <person name="Soll D."/>
            <person name="Staggs R."/>
            <person name="Stansfield I."/>
            <person name="Stumpf M.P."/>
            <person name="Sudbery P.E."/>
            <person name="Srikantha T."/>
            <person name="Zeng Q."/>
            <person name="Berman J."/>
            <person name="Berriman M."/>
            <person name="Heitman J."/>
            <person name="Gow N.A."/>
            <person name="Lorenz M.C."/>
            <person name="Birren B.W."/>
            <person name="Kellis M."/>
            <person name="Cuomo C.A."/>
        </authorList>
    </citation>
    <scope>NUCLEOTIDE SEQUENCE [LARGE SCALE GENOMIC DNA]</scope>
    <source>
        <strain evidence="1 2">ATCC 42720</strain>
    </source>
</reference>
<dbReference type="KEGG" id="clu:CLUG_03599"/>
<dbReference type="EMBL" id="CH408079">
    <property type="protein sequence ID" value="EEQ39471.1"/>
    <property type="molecule type" value="Genomic_DNA"/>
</dbReference>
<evidence type="ECO:0000313" key="2">
    <source>
        <dbReference type="Proteomes" id="UP000007703"/>
    </source>
</evidence>
<proteinExistence type="predicted"/>
<gene>
    <name evidence="1" type="ORF">CLUG_03599</name>
</gene>
<dbReference type="HOGENOM" id="CLU_1042087_0_0_1"/>
<accession>C4Y615</accession>
<organism evidence="1 2">
    <name type="scientific">Clavispora lusitaniae (strain ATCC 42720)</name>
    <name type="common">Yeast</name>
    <name type="synonym">Candida lusitaniae</name>
    <dbReference type="NCBI Taxonomy" id="306902"/>
    <lineage>
        <taxon>Eukaryota</taxon>
        <taxon>Fungi</taxon>
        <taxon>Dikarya</taxon>
        <taxon>Ascomycota</taxon>
        <taxon>Saccharomycotina</taxon>
        <taxon>Pichiomycetes</taxon>
        <taxon>Metschnikowiaceae</taxon>
        <taxon>Clavispora</taxon>
    </lineage>
</organism>
<dbReference type="VEuPathDB" id="FungiDB:CLUG_03599"/>
<protein>
    <submittedName>
        <fullName evidence="1">Uncharacterized protein</fullName>
    </submittedName>
</protein>
<name>C4Y615_CLAL4</name>
<sequence length="267" mass="29978">MANEIAASKQESLKLILIALLFNGQFTACSDFDFLHRSVSIASLDLFNVVHYIKAVQNFAKDDMGTIQPGSHHSGDKKSRTVCVLTSVGHGQSVRSVMLQLEVLILKLAAVNRFSTISFSCFKVATLKHEVGDHPVENRVFVAKGRVIRNSQLSKVLNGLWHNGTKQTNGDTSNFLAIFFNVEIHLVSNRWVFRQTGGASCNKLEKRKKRSKNCKDGKRFHHVSLSRRMFVEMCGEIWAHLDALRSRAPNILSELHTDEISFIVSLK</sequence>
<dbReference type="Proteomes" id="UP000007703">
    <property type="component" value="Unassembled WGS sequence"/>
</dbReference>